<dbReference type="PANTHER" id="PTHR31792:SF3">
    <property type="entry name" value="VACUOLAR ATPASE ASSEMBLY INTEGRAL MEMBRANE PROTEIN VMA21"/>
    <property type="match status" value="1"/>
</dbReference>
<dbReference type="GO" id="GO:0005789">
    <property type="term" value="C:endoplasmic reticulum membrane"/>
    <property type="evidence" value="ECO:0007669"/>
    <property type="project" value="UniProtKB-SubCell"/>
</dbReference>
<dbReference type="Proteomes" id="UP000010091">
    <property type="component" value="Chromosome 3"/>
</dbReference>
<gene>
    <name evidence="7" type="ORF">CNAG_06887</name>
</gene>
<evidence type="ECO:0000256" key="1">
    <source>
        <dbReference type="ARBA" id="ARBA00022692"/>
    </source>
</evidence>
<dbReference type="GO" id="GO:0070072">
    <property type="term" value="P:vacuolar proton-transporting V-type ATPase complex assembly"/>
    <property type="evidence" value="ECO:0007669"/>
    <property type="project" value="UniProtKB-UniRule"/>
</dbReference>
<comment type="subcellular location">
    <subcellularLocation>
        <location evidence="6">Endoplasmic reticulum membrane</location>
        <topology evidence="6">Multi-pass membrane protein</topology>
    </subcellularLocation>
    <subcellularLocation>
        <location evidence="6">Endoplasmic reticulum-Golgi intermediate compartment membrane</location>
        <topology evidence="6">Multi-pass membrane protein</topology>
    </subcellularLocation>
    <subcellularLocation>
        <location evidence="6">Cytoplasmic vesicle</location>
        <location evidence="6">COPII-coated vesicle membrane</location>
        <topology evidence="6">Multi-pass membrane protein</topology>
    </subcellularLocation>
</comment>
<dbReference type="GO" id="GO:0033116">
    <property type="term" value="C:endoplasmic reticulum-Golgi intermediate compartment membrane"/>
    <property type="evidence" value="ECO:0007669"/>
    <property type="project" value="UniProtKB-SubCell"/>
</dbReference>
<dbReference type="InterPro" id="IPR019013">
    <property type="entry name" value="Vma21"/>
</dbReference>
<reference evidence="7 8" key="1">
    <citation type="journal article" date="2014" name="PLoS Genet.">
        <title>Analysis of the genome and transcriptome of Cryptococcus neoformans var. grubii reveals complex RNA expression and microevolution leading to virulence attenuation.</title>
        <authorList>
            <person name="Janbon G."/>
            <person name="Ormerod K.L."/>
            <person name="Paulet D."/>
            <person name="Byrnes E.J.III."/>
            <person name="Yadav V."/>
            <person name="Chatterjee G."/>
            <person name="Mullapudi N."/>
            <person name="Hon C.C."/>
            <person name="Billmyre R.B."/>
            <person name="Brunel F."/>
            <person name="Bahn Y.S."/>
            <person name="Chen W."/>
            <person name="Chen Y."/>
            <person name="Chow E.W."/>
            <person name="Coppee J.Y."/>
            <person name="Floyd-Averette A."/>
            <person name="Gaillardin C."/>
            <person name="Gerik K.J."/>
            <person name="Goldberg J."/>
            <person name="Gonzalez-Hilarion S."/>
            <person name="Gujja S."/>
            <person name="Hamlin J.L."/>
            <person name="Hsueh Y.P."/>
            <person name="Ianiri G."/>
            <person name="Jones S."/>
            <person name="Kodira C.D."/>
            <person name="Kozubowski L."/>
            <person name="Lam W."/>
            <person name="Marra M."/>
            <person name="Mesner L.D."/>
            <person name="Mieczkowski P.A."/>
            <person name="Moyrand F."/>
            <person name="Nielsen K."/>
            <person name="Proux C."/>
            <person name="Rossignol T."/>
            <person name="Schein J.E."/>
            <person name="Sun S."/>
            <person name="Wollschlaeger C."/>
            <person name="Wood I.A."/>
            <person name="Zeng Q."/>
            <person name="Neuveglise C."/>
            <person name="Newlon C.S."/>
            <person name="Perfect J.R."/>
            <person name="Lodge J.K."/>
            <person name="Idnurm A."/>
            <person name="Stajich J.E."/>
            <person name="Kronstad J.W."/>
            <person name="Sanyal K."/>
            <person name="Heitman J."/>
            <person name="Fraser J.A."/>
            <person name="Cuomo C.A."/>
            <person name="Dietrich F.S."/>
        </authorList>
    </citation>
    <scope>NUCLEOTIDE SEQUENCE [LARGE SCALE GENOMIC DNA]</scope>
    <source>
        <strain evidence="8">H99 / ATCC 208821 / CBS 10515 / FGSC 9487</strain>
    </source>
</reference>
<keyword evidence="8" id="KW-1185">Reference proteome</keyword>
<keyword evidence="3 6" id="KW-1133">Transmembrane helix</keyword>
<comment type="function">
    <text evidence="6">Required for the assembly of the V0 complex of the vacuolar ATPase (V-ATPase) in the endoplasmic reticulum.</text>
</comment>
<evidence type="ECO:0000256" key="3">
    <source>
        <dbReference type="ARBA" id="ARBA00022989"/>
    </source>
</evidence>
<dbReference type="EMBL" id="CP003822">
    <property type="protein sequence ID" value="AFR94143.2"/>
    <property type="molecule type" value="Genomic_DNA"/>
</dbReference>
<dbReference type="Pfam" id="PF09446">
    <property type="entry name" value="VMA21"/>
    <property type="match status" value="1"/>
</dbReference>
<comment type="caution">
    <text evidence="6">Lacks conserved residue(s) required for the propagation of feature annotation.</text>
</comment>
<keyword evidence="2 6" id="KW-0256">Endoplasmic reticulum</keyword>
<protein>
    <submittedName>
        <fullName evidence="7">Uncharacterized protein</fullName>
    </submittedName>
</protein>
<dbReference type="HAMAP" id="MF_03058">
    <property type="entry name" value="VMA21"/>
    <property type="match status" value="1"/>
</dbReference>
<feature type="transmembrane region" description="Helical" evidence="6">
    <location>
        <begin position="66"/>
        <end position="87"/>
    </location>
</feature>
<name>J9VIV7_CRYN9</name>
<dbReference type="VEuPathDB" id="FungiDB:CNAG_06887"/>
<evidence type="ECO:0000313" key="8">
    <source>
        <dbReference type="Proteomes" id="UP000010091"/>
    </source>
</evidence>
<comment type="similarity">
    <text evidence="6">Belongs to the VMA21 family.</text>
</comment>
<feature type="transmembrane region" description="Helical" evidence="6">
    <location>
        <begin position="33"/>
        <end position="54"/>
    </location>
</feature>
<dbReference type="AlphaFoldDB" id="J9VIV7"/>
<keyword evidence="4 6" id="KW-0472">Membrane</keyword>
<accession>J9VIV7</accession>
<evidence type="ECO:0000256" key="4">
    <source>
        <dbReference type="ARBA" id="ARBA00023136"/>
    </source>
</evidence>
<keyword evidence="5 6" id="KW-0968">Cytoplasmic vesicle</keyword>
<dbReference type="GeneID" id="23890041"/>
<dbReference type="RefSeq" id="XP_012047997.1">
    <property type="nucleotide sequence ID" value="XM_012192607.1"/>
</dbReference>
<evidence type="ECO:0000313" key="7">
    <source>
        <dbReference type="EMBL" id="AFR94143.2"/>
    </source>
</evidence>
<evidence type="ECO:0000256" key="6">
    <source>
        <dbReference type="HAMAP-Rule" id="MF_03058"/>
    </source>
</evidence>
<organism evidence="7 8">
    <name type="scientific">Cryptococcus neoformans (strain H99 / ATCC 208821 / CBS 10515 / FGSC 9487)</name>
    <name type="common">Cryptococcus neoformans var. grubii serotype A</name>
    <dbReference type="NCBI Taxonomy" id="235443"/>
    <lineage>
        <taxon>Eukaryota</taxon>
        <taxon>Fungi</taxon>
        <taxon>Dikarya</taxon>
        <taxon>Basidiomycota</taxon>
        <taxon>Agaricomycotina</taxon>
        <taxon>Tremellomycetes</taxon>
        <taxon>Tremellales</taxon>
        <taxon>Cryptococcaceae</taxon>
        <taxon>Cryptococcus</taxon>
        <taxon>Cryptococcus neoformans species complex</taxon>
    </lineage>
</organism>
<dbReference type="PANTHER" id="PTHR31792">
    <property type="entry name" value="VACUOLAR ATPASE ASSEMBLY INTEGRAL MEMBRANE PROTEIN VMA21"/>
    <property type="match status" value="1"/>
</dbReference>
<keyword evidence="1 6" id="KW-0812">Transmembrane</keyword>
<evidence type="ECO:0000256" key="2">
    <source>
        <dbReference type="ARBA" id="ARBA00022824"/>
    </source>
</evidence>
<dbReference type="HOGENOM" id="CLU_154717_0_0_1"/>
<evidence type="ECO:0000256" key="5">
    <source>
        <dbReference type="ARBA" id="ARBA00023329"/>
    </source>
</evidence>
<dbReference type="OrthoDB" id="160405at2759"/>
<dbReference type="KEGG" id="cng:CNAG_06887"/>
<dbReference type="GO" id="GO:0012507">
    <property type="term" value="C:ER to Golgi transport vesicle membrane"/>
    <property type="evidence" value="ECO:0007669"/>
    <property type="project" value="UniProtKB-SubCell"/>
</dbReference>
<proteinExistence type="inferred from homology"/>
<sequence>MHATLLTSTRTMSSRVSAGKMAMAPQESVQPAVLYKLVLFALLMAVVPIATYFGTLNYLWDGSTTFAAISAIAAANLILVGYVVVAFREDAASRTGPLPEKKTS</sequence>